<evidence type="ECO:0000259" key="1">
    <source>
        <dbReference type="Pfam" id="PF05344"/>
    </source>
</evidence>
<organism evidence="2 3">
    <name type="scientific">Ralstonia insidiosa</name>
    <dbReference type="NCBI Taxonomy" id="190721"/>
    <lineage>
        <taxon>Bacteria</taxon>
        <taxon>Pseudomonadati</taxon>
        <taxon>Pseudomonadota</taxon>
        <taxon>Betaproteobacteria</taxon>
        <taxon>Burkholderiales</taxon>
        <taxon>Burkholderiaceae</taxon>
        <taxon>Ralstonia</taxon>
    </lineage>
</organism>
<name>A0AAC9FU11_9RALS</name>
<feature type="domain" description="DUF746" evidence="1">
    <location>
        <begin position="94"/>
        <end position="152"/>
    </location>
</feature>
<dbReference type="Proteomes" id="UP000077927">
    <property type="component" value="Chromosome 2"/>
</dbReference>
<sequence>MMHGVRAKQAVSGSEGETLQAFLQRHLDRLMSPDSDPVPPCPQCHGTHIRKDGYARSQVAGGCLPNFKCVGCGHVYSRLSGTPFSKRRQRKQIDAWIALLGEELGCAEAARQLSVRNPTVYATVRLFRRWLLELDPSGHYEQCVRLGGRMTAVHVASPAGDGEGVTVREDLELSATLLADFDALYSRLPLPIPDCPGCGSGDVNAKGSHRGMPRFLCKNCGKQFNRRTGTPFARDRKLSEQRALVRYLGLPLPITQLADILQVDKADPARYLRKFRARCNQIDPSGTLSRRIRAGVRPSAKTLCVRCGAHRVLFDAVALGKCGNCGWIVSMRRDLVERGGVLEVGPVRLVPFGEAPGLPDFK</sequence>
<dbReference type="InterPro" id="IPR008008">
    <property type="entry name" value="DUF746"/>
</dbReference>
<evidence type="ECO:0000313" key="2">
    <source>
        <dbReference type="EMBL" id="ANH76799.1"/>
    </source>
</evidence>
<dbReference type="PANTHER" id="PTHR33293:SF1">
    <property type="entry name" value="INSERTION ELEMENT IS1 1 PROTEIN INSB-RELATED"/>
    <property type="match status" value="1"/>
</dbReference>
<gene>
    <name evidence="2" type="ORF">ACS15_4748</name>
</gene>
<dbReference type="Pfam" id="PF05344">
    <property type="entry name" value="DUF746"/>
    <property type="match status" value="2"/>
</dbReference>
<evidence type="ECO:0000313" key="3">
    <source>
        <dbReference type="Proteomes" id="UP000077927"/>
    </source>
</evidence>
<accession>A0AAC9FU11</accession>
<protein>
    <recommendedName>
        <fullName evidence="1">DUF746 domain-containing protein</fullName>
    </recommendedName>
</protein>
<feature type="domain" description="DUF746" evidence="1">
    <location>
        <begin position="241"/>
        <end position="301"/>
    </location>
</feature>
<dbReference type="InterPro" id="IPR051354">
    <property type="entry name" value="Transposase_27_IS1"/>
</dbReference>
<proteinExistence type="predicted"/>
<dbReference type="EMBL" id="CP012606">
    <property type="protein sequence ID" value="ANH76799.1"/>
    <property type="molecule type" value="Genomic_DNA"/>
</dbReference>
<dbReference type="RefSeq" id="WP_021193826.1">
    <property type="nucleotide sequence ID" value="NZ_CP012606.1"/>
</dbReference>
<dbReference type="AlphaFoldDB" id="A0AAC9FU11"/>
<dbReference type="PANTHER" id="PTHR33293">
    <property type="entry name" value="INSERTION ELEMENT IS1 1 PROTEIN INSB-RELATED"/>
    <property type="match status" value="1"/>
</dbReference>
<dbReference type="KEGG" id="rin:ACS15_4748"/>
<reference evidence="2 3" key="1">
    <citation type="submission" date="2015-09" db="EMBL/GenBank/DDBJ databases">
        <authorList>
            <person name="Xu Y."/>
            <person name="Nagy A."/>
            <person name="Liu N.T."/>
            <person name="Nou X."/>
        </authorList>
    </citation>
    <scope>NUCLEOTIDE SEQUENCE [LARGE SCALE GENOMIC DNA]</scope>
    <source>
        <strain evidence="2 3">FC1138</strain>
    </source>
</reference>